<dbReference type="PANTHER" id="PTHR13275">
    <property type="entry name" value="YL-1 PROTEIN TRANSCRIPTION FACTOR-LIKE 1"/>
    <property type="match status" value="1"/>
</dbReference>
<comment type="similarity">
    <text evidence="2">Belongs to the VPS72/YL1 family.</text>
</comment>
<sequence length="559" mass="62196">PRPPRAARHPALRREHQGNQGLFRGRDREKREDKESGWETKRRALTTRPPPLPQTKPRRPLRKRPGATSSSPTETPPAQPSPFPKHARCTAKAATRSPLRLLRSLPPPRPVLPGGPPPQPQAIWQHGAVLPRSRGALRDPRTPLPAPPPGRRQRGEAEGTCRAPREPEEREARPAARPQHKGPPTGLRRPQPSVPPPPPSTPRRSGREAAGASPRAPLGTWKRGGGKAPGGFTEESGDDEYRGDQSDSDDEVDSDFDIDEGEEPTSDQDESEPKRRRRIVTKAYREPLKSLRPKKADAPSSGSQKAREVKSAPLELQDEVGDSRKHMRQSTTEHTRQTFLRIQERQVQSKRKKGGPNYDRPLTQEELLEEAKITEEINLRSLENYERLEADKKKQVQKKRKCVGPVIRYWSVTMPLITELGKEENVDVEGLDQDLQQAEAAPAVAPASAGKCSRTFISFTDDETFERFFPKAKPPRLPVREICPVTHKPAVYRDPITDIPYSNIRAFKIIREAYKKYITAHGLPSAAASAALGAAPPGPDPGVRATRQKIIIKQSVPAT</sequence>
<feature type="compositionally biased region" description="Basic and acidic residues" evidence="5">
    <location>
        <begin position="153"/>
        <end position="174"/>
    </location>
</feature>
<feature type="compositionally biased region" description="Pro residues" evidence="5">
    <location>
        <begin position="74"/>
        <end position="83"/>
    </location>
</feature>
<name>A0A8B9IGT5_ANSCY</name>
<evidence type="ECO:0000256" key="1">
    <source>
        <dbReference type="ARBA" id="ARBA00002050"/>
    </source>
</evidence>
<reference evidence="7" key="2">
    <citation type="submission" date="2025-09" db="UniProtKB">
        <authorList>
            <consortium name="Ensembl"/>
        </authorList>
    </citation>
    <scope>IDENTIFICATION</scope>
</reference>
<dbReference type="Proteomes" id="UP000694521">
    <property type="component" value="Unplaced"/>
</dbReference>
<evidence type="ECO:0000313" key="8">
    <source>
        <dbReference type="Proteomes" id="UP000694521"/>
    </source>
</evidence>
<feature type="region of interest" description="Disordered" evidence="5">
    <location>
        <begin position="1"/>
        <end position="361"/>
    </location>
</feature>
<dbReference type="Pfam" id="PF05764">
    <property type="entry name" value="YL1"/>
    <property type="match status" value="1"/>
</dbReference>
<dbReference type="PANTHER" id="PTHR13275:SF4">
    <property type="entry name" value="VACUOLAR PROTEIN SORTING-ASSOCIATED PROTEIN 72 HOMOLOG"/>
    <property type="match status" value="1"/>
</dbReference>
<feature type="compositionally biased region" description="Basic and acidic residues" evidence="5">
    <location>
        <begin position="283"/>
        <end position="297"/>
    </location>
</feature>
<evidence type="ECO:0000313" key="7">
    <source>
        <dbReference type="Ensembl" id="ENSACDP00005006545.1"/>
    </source>
</evidence>
<feature type="compositionally biased region" description="Pro residues" evidence="5">
    <location>
        <begin position="105"/>
        <end position="120"/>
    </location>
</feature>
<dbReference type="InterPro" id="IPR046757">
    <property type="entry name" value="YL1_N"/>
</dbReference>
<feature type="compositionally biased region" description="Basic residues" evidence="5">
    <location>
        <begin position="56"/>
        <end position="65"/>
    </location>
</feature>
<feature type="domain" description="Vps72/YL1 C-terminal" evidence="6">
    <location>
        <begin position="481"/>
        <end position="510"/>
    </location>
</feature>
<evidence type="ECO:0000256" key="4">
    <source>
        <dbReference type="ARBA" id="ARBA00032814"/>
    </source>
</evidence>
<dbReference type="Ensembl" id="ENSACDT00005007874.1">
    <property type="protein sequence ID" value="ENSACDP00005006545.1"/>
    <property type="gene ID" value="ENSACDG00005004795.1"/>
</dbReference>
<dbReference type="SMART" id="SM00993">
    <property type="entry name" value="YL1_C"/>
    <property type="match status" value="1"/>
</dbReference>
<dbReference type="GO" id="GO:0005634">
    <property type="term" value="C:nucleus"/>
    <property type="evidence" value="ECO:0007669"/>
    <property type="project" value="TreeGrafter"/>
</dbReference>
<feature type="compositionally biased region" description="Pro residues" evidence="5">
    <location>
        <begin position="192"/>
        <end position="201"/>
    </location>
</feature>
<proteinExistence type="inferred from homology"/>
<feature type="compositionally biased region" description="Acidic residues" evidence="5">
    <location>
        <begin position="246"/>
        <end position="270"/>
    </location>
</feature>
<protein>
    <recommendedName>
        <fullName evidence="3">Vacuolar protein sorting-associated protein 72 homolog</fullName>
    </recommendedName>
    <alternativeName>
        <fullName evidence="4">Transcription factor-like 1</fullName>
    </alternativeName>
</protein>
<dbReference type="Pfam" id="PF08265">
    <property type="entry name" value="YL1_C"/>
    <property type="match status" value="1"/>
</dbReference>
<comment type="function">
    <text evidence="1">Deposition-and-exchange histone chaperone specific for H2AZ1, specifically chaperones H2AZ1 and deposits it into nucleosomes. As component of the SRCAP complex, mediates the ATP-dependent exchange of histone H2AZ1/H2B dimers for nucleosomal H2A/H2B, leading to transcriptional regulation of selected genes by chromatin remodeling.</text>
</comment>
<evidence type="ECO:0000256" key="2">
    <source>
        <dbReference type="ARBA" id="ARBA00006832"/>
    </source>
</evidence>
<reference evidence="7" key="1">
    <citation type="submission" date="2025-08" db="UniProtKB">
        <authorList>
            <consortium name="Ensembl"/>
        </authorList>
    </citation>
    <scope>IDENTIFICATION</scope>
</reference>
<evidence type="ECO:0000259" key="6">
    <source>
        <dbReference type="SMART" id="SM00993"/>
    </source>
</evidence>
<accession>A0A8B9IGT5</accession>
<evidence type="ECO:0000256" key="3">
    <source>
        <dbReference type="ARBA" id="ARBA00020000"/>
    </source>
</evidence>
<dbReference type="AlphaFoldDB" id="A0A8B9IGT5"/>
<dbReference type="InterPro" id="IPR013272">
    <property type="entry name" value="Vps72/YL1_C"/>
</dbReference>
<evidence type="ECO:0000256" key="5">
    <source>
        <dbReference type="SAM" id="MobiDB-lite"/>
    </source>
</evidence>
<feature type="compositionally biased region" description="Basic residues" evidence="5">
    <location>
        <begin position="1"/>
        <end position="11"/>
    </location>
</feature>
<feature type="compositionally biased region" description="Basic and acidic residues" evidence="5">
    <location>
        <begin position="24"/>
        <end position="42"/>
    </location>
</feature>
<keyword evidence="8" id="KW-1185">Reference proteome</keyword>
<organism evidence="7 8">
    <name type="scientific">Anser cygnoides</name>
    <name type="common">Swan goose</name>
    <dbReference type="NCBI Taxonomy" id="8845"/>
    <lineage>
        <taxon>Eukaryota</taxon>
        <taxon>Metazoa</taxon>
        <taxon>Chordata</taxon>
        <taxon>Craniata</taxon>
        <taxon>Vertebrata</taxon>
        <taxon>Euteleostomi</taxon>
        <taxon>Archelosauria</taxon>
        <taxon>Archosauria</taxon>
        <taxon>Dinosauria</taxon>
        <taxon>Saurischia</taxon>
        <taxon>Theropoda</taxon>
        <taxon>Coelurosauria</taxon>
        <taxon>Aves</taxon>
        <taxon>Neognathae</taxon>
        <taxon>Galloanserae</taxon>
        <taxon>Anseriformes</taxon>
        <taxon>Anatidae</taxon>
        <taxon>Anserinae</taxon>
        <taxon>Anser</taxon>
    </lineage>
</organism>